<evidence type="ECO:0000313" key="9">
    <source>
        <dbReference type="Proteomes" id="UP000234275"/>
    </source>
</evidence>
<dbReference type="SUPFAM" id="SSF51735">
    <property type="entry name" value="NAD(P)-binding Rossmann-fold domains"/>
    <property type="match status" value="1"/>
</dbReference>
<sequence length="390" mass="40563">MQATKAIVAAEPTSPGTANWSLQDVQCPISCGPGEVLVEIVATGLCHTDVFVSGVPEGAFGIRYPKILGHEGAGFIRALGPNPNTSLRLNDPVLLTFPSCAACAQCRQDHPAHCTSLTHADKYTGKKNFAAGAGAGAGDRNGAEDPSIWGSFLGQSSFARHTVVTESACFSLRGLLRRDSDLALFAPLGCSYLTGSGAVRRIAKVGTDDVVLVMGLGGVGMAALLTTIQSSPSTIIAVDQHPARLRLAQALGATHTLNTRAKGFNLRDAVAAIAPAGPSVVIDTTGVPELMEPAMEVAAPRARIVLVGIPPPGYVVGMQGLGFVESGKSIMGCLVGDSVPGVDIPQIIQSYYEGRFPVDRLVTKVPAEDYEKALRGVEAGEIIKAVLVWE</sequence>
<evidence type="ECO:0000259" key="6">
    <source>
        <dbReference type="Pfam" id="PF00107"/>
    </source>
</evidence>
<dbReference type="Pfam" id="PF00107">
    <property type="entry name" value="ADH_zinc_N"/>
    <property type="match status" value="1"/>
</dbReference>
<dbReference type="InterPro" id="IPR036291">
    <property type="entry name" value="NAD(P)-bd_dom_sf"/>
</dbReference>
<dbReference type="Gene3D" id="3.40.50.720">
    <property type="entry name" value="NAD(P)-binding Rossmann-like Domain"/>
    <property type="match status" value="1"/>
</dbReference>
<dbReference type="InterPro" id="IPR011032">
    <property type="entry name" value="GroES-like_sf"/>
</dbReference>
<comment type="caution">
    <text evidence="8">The sequence shown here is derived from an EMBL/GenBank/DDBJ whole genome shotgun (WGS) entry which is preliminary data.</text>
</comment>
<dbReference type="GO" id="GO:0046872">
    <property type="term" value="F:metal ion binding"/>
    <property type="evidence" value="ECO:0007669"/>
    <property type="project" value="UniProtKB-KW"/>
</dbReference>
<comment type="cofactor">
    <cofactor evidence="1">
        <name>Zn(2+)</name>
        <dbReference type="ChEBI" id="CHEBI:29105"/>
    </cofactor>
</comment>
<evidence type="ECO:0000256" key="5">
    <source>
        <dbReference type="ARBA" id="ARBA00023002"/>
    </source>
</evidence>
<evidence type="ECO:0000256" key="1">
    <source>
        <dbReference type="ARBA" id="ARBA00001947"/>
    </source>
</evidence>
<evidence type="ECO:0000256" key="3">
    <source>
        <dbReference type="ARBA" id="ARBA00022723"/>
    </source>
</evidence>
<dbReference type="InterPro" id="IPR013149">
    <property type="entry name" value="ADH-like_C"/>
</dbReference>
<name>A0A2I2GQ10_9EURO</name>
<dbReference type="PANTHER" id="PTHR43350:SF2">
    <property type="entry name" value="GROES-LIKE ZINC-BINDING ALCOHOL DEHYDROGENASE FAMILY PROTEIN"/>
    <property type="match status" value="1"/>
</dbReference>
<keyword evidence="9" id="KW-1185">Reference proteome</keyword>
<feature type="domain" description="Alcohol dehydrogenase-like C-terminal" evidence="6">
    <location>
        <begin position="218"/>
        <end position="337"/>
    </location>
</feature>
<dbReference type="GeneID" id="36562008"/>
<dbReference type="SUPFAM" id="SSF50129">
    <property type="entry name" value="GroES-like"/>
    <property type="match status" value="1"/>
</dbReference>
<dbReference type="Proteomes" id="UP000234275">
    <property type="component" value="Unassembled WGS sequence"/>
</dbReference>
<keyword evidence="3" id="KW-0479">Metal-binding</keyword>
<accession>A0A2I2GQ10</accession>
<dbReference type="EMBL" id="MSFO01000001">
    <property type="protein sequence ID" value="PLB54963.1"/>
    <property type="molecule type" value="Genomic_DNA"/>
</dbReference>
<dbReference type="InterPro" id="IPR013154">
    <property type="entry name" value="ADH-like_N"/>
</dbReference>
<dbReference type="RefSeq" id="XP_024710265.1">
    <property type="nucleotide sequence ID" value="XM_024854302.1"/>
</dbReference>
<dbReference type="GO" id="GO:0016491">
    <property type="term" value="F:oxidoreductase activity"/>
    <property type="evidence" value="ECO:0007669"/>
    <property type="project" value="UniProtKB-KW"/>
</dbReference>
<dbReference type="STRING" id="1392250.A0A2I2GQ10"/>
<evidence type="ECO:0000256" key="2">
    <source>
        <dbReference type="ARBA" id="ARBA00008072"/>
    </source>
</evidence>
<dbReference type="Pfam" id="PF08240">
    <property type="entry name" value="ADH_N"/>
    <property type="match status" value="1"/>
</dbReference>
<evidence type="ECO:0000259" key="7">
    <source>
        <dbReference type="Pfam" id="PF08240"/>
    </source>
</evidence>
<feature type="domain" description="Alcohol dehydrogenase-like N-terminal" evidence="7">
    <location>
        <begin position="32"/>
        <end position="129"/>
    </location>
</feature>
<gene>
    <name evidence="8" type="ORF">P170DRAFT_505597</name>
</gene>
<keyword evidence="4" id="KW-0862">Zinc</keyword>
<dbReference type="OrthoDB" id="1560166at2759"/>
<reference evidence="8 9" key="1">
    <citation type="submission" date="2016-12" db="EMBL/GenBank/DDBJ databases">
        <title>The genomes of Aspergillus section Nigri reveals drivers in fungal speciation.</title>
        <authorList>
            <consortium name="DOE Joint Genome Institute"/>
            <person name="Vesth T.C."/>
            <person name="Nybo J."/>
            <person name="Theobald S."/>
            <person name="Brandl J."/>
            <person name="Frisvad J.C."/>
            <person name="Nielsen K.F."/>
            <person name="Lyhne E.K."/>
            <person name="Kogle M.E."/>
            <person name="Kuo A."/>
            <person name="Riley R."/>
            <person name="Clum A."/>
            <person name="Nolan M."/>
            <person name="Lipzen A."/>
            <person name="Salamov A."/>
            <person name="Henrissat B."/>
            <person name="Wiebenga A."/>
            <person name="De Vries R.P."/>
            <person name="Grigoriev I.V."/>
            <person name="Mortensen U.H."/>
            <person name="Andersen M.R."/>
            <person name="Baker S.E."/>
        </authorList>
    </citation>
    <scope>NUCLEOTIDE SEQUENCE [LARGE SCALE GENOMIC DNA]</scope>
    <source>
        <strain evidence="8 9">IBT 23096</strain>
    </source>
</reference>
<proteinExistence type="inferred from homology"/>
<keyword evidence="5" id="KW-0560">Oxidoreductase</keyword>
<comment type="similarity">
    <text evidence="2">Belongs to the zinc-containing alcohol dehydrogenase family.</text>
</comment>
<dbReference type="AlphaFoldDB" id="A0A2I2GQ10"/>
<protein>
    <submittedName>
        <fullName evidence="8">NAD(P)-binding protein</fullName>
    </submittedName>
</protein>
<dbReference type="Gene3D" id="3.90.180.10">
    <property type="entry name" value="Medium-chain alcohol dehydrogenases, catalytic domain"/>
    <property type="match status" value="1"/>
</dbReference>
<organism evidence="8 9">
    <name type="scientific">Aspergillus steynii IBT 23096</name>
    <dbReference type="NCBI Taxonomy" id="1392250"/>
    <lineage>
        <taxon>Eukaryota</taxon>
        <taxon>Fungi</taxon>
        <taxon>Dikarya</taxon>
        <taxon>Ascomycota</taxon>
        <taxon>Pezizomycotina</taxon>
        <taxon>Eurotiomycetes</taxon>
        <taxon>Eurotiomycetidae</taxon>
        <taxon>Eurotiales</taxon>
        <taxon>Aspergillaceae</taxon>
        <taxon>Aspergillus</taxon>
        <taxon>Aspergillus subgen. Circumdati</taxon>
    </lineage>
</organism>
<dbReference type="VEuPathDB" id="FungiDB:P170DRAFT_505597"/>
<evidence type="ECO:0000256" key="4">
    <source>
        <dbReference type="ARBA" id="ARBA00022833"/>
    </source>
</evidence>
<evidence type="ECO:0000313" key="8">
    <source>
        <dbReference type="EMBL" id="PLB54963.1"/>
    </source>
</evidence>
<dbReference type="PANTHER" id="PTHR43350">
    <property type="entry name" value="NAD-DEPENDENT ALCOHOL DEHYDROGENASE"/>
    <property type="match status" value="1"/>
</dbReference>